<keyword evidence="1" id="KW-0472">Membrane</keyword>
<evidence type="ECO:0000313" key="3">
    <source>
        <dbReference type="Proteomes" id="UP000826271"/>
    </source>
</evidence>
<accession>A0AAV6WM11</accession>
<keyword evidence="1" id="KW-0812">Transmembrane</keyword>
<reference evidence="2" key="1">
    <citation type="submission" date="2019-10" db="EMBL/GenBank/DDBJ databases">
        <authorList>
            <person name="Zhang R."/>
            <person name="Pan Y."/>
            <person name="Wang J."/>
            <person name="Ma R."/>
            <person name="Yu S."/>
        </authorList>
    </citation>
    <scope>NUCLEOTIDE SEQUENCE</scope>
    <source>
        <strain evidence="2">LA-IB0</strain>
        <tissue evidence="2">Leaf</tissue>
    </source>
</reference>
<dbReference type="Proteomes" id="UP000826271">
    <property type="component" value="Unassembled WGS sequence"/>
</dbReference>
<keyword evidence="1" id="KW-1133">Transmembrane helix</keyword>
<evidence type="ECO:0000313" key="2">
    <source>
        <dbReference type="EMBL" id="KAG8371586.1"/>
    </source>
</evidence>
<evidence type="ECO:0000256" key="1">
    <source>
        <dbReference type="SAM" id="Phobius"/>
    </source>
</evidence>
<dbReference type="AlphaFoldDB" id="A0AAV6WM11"/>
<dbReference type="EMBL" id="WHWC01000013">
    <property type="protein sequence ID" value="KAG8371586.1"/>
    <property type="molecule type" value="Genomic_DNA"/>
</dbReference>
<comment type="caution">
    <text evidence="2">The sequence shown here is derived from an EMBL/GenBank/DDBJ whole genome shotgun (WGS) entry which is preliminary data.</text>
</comment>
<gene>
    <name evidence="2" type="ORF">BUALT_Bualt13G0103400</name>
</gene>
<protein>
    <submittedName>
        <fullName evidence="2">Uncharacterized protein</fullName>
    </submittedName>
</protein>
<keyword evidence="3" id="KW-1185">Reference proteome</keyword>
<feature type="transmembrane region" description="Helical" evidence="1">
    <location>
        <begin position="113"/>
        <end position="131"/>
    </location>
</feature>
<organism evidence="2 3">
    <name type="scientific">Buddleja alternifolia</name>
    <dbReference type="NCBI Taxonomy" id="168488"/>
    <lineage>
        <taxon>Eukaryota</taxon>
        <taxon>Viridiplantae</taxon>
        <taxon>Streptophyta</taxon>
        <taxon>Embryophyta</taxon>
        <taxon>Tracheophyta</taxon>
        <taxon>Spermatophyta</taxon>
        <taxon>Magnoliopsida</taxon>
        <taxon>eudicotyledons</taxon>
        <taxon>Gunneridae</taxon>
        <taxon>Pentapetalae</taxon>
        <taxon>asterids</taxon>
        <taxon>lamiids</taxon>
        <taxon>Lamiales</taxon>
        <taxon>Scrophulariaceae</taxon>
        <taxon>Buddlejeae</taxon>
        <taxon>Buddleja</taxon>
    </lineage>
</organism>
<proteinExistence type="predicted"/>
<name>A0AAV6WM11_9LAMI</name>
<sequence length="132" mass="14934">MMEFDLSSMKEPPFVEDMSGVGDQAIFVGTTGSVAVDSGVKGVGGERIYFATDEANGIVKDDQRFMVREQERTSRCDKMEMEIPELMLMVDFLFENVKKMELREAQLEWRVNIYLYSLLVVLCSTLLGVVAM</sequence>